<evidence type="ECO:0000313" key="1">
    <source>
        <dbReference type="EMBL" id="CAI9618439.1"/>
    </source>
</evidence>
<feature type="non-terminal residue" evidence="1">
    <location>
        <position position="155"/>
    </location>
</feature>
<sequence>MYIMVLRAQVEAKKKSISVCPFETDVSTLLSSPLASSNEYSGIIKTFEPFNNIDLEKRRQQLVKHYPMFTFSIWMYLLDYCKSKECGFIHHVDSNRMYTTPLLFLTPTGQVHAQLQLTKGIDIAILSHFILPLHQWVRLDVTVHGKMIILHTFLG</sequence>
<dbReference type="InterPro" id="IPR042756">
    <property type="entry name" value="Sel-1L3"/>
</dbReference>
<dbReference type="Proteomes" id="UP001162483">
    <property type="component" value="Unassembled WGS sequence"/>
</dbReference>
<dbReference type="PANTHER" id="PTHR44444:SF1">
    <property type="entry name" value="PROTEIN SEL-1 HOMOLOG 3"/>
    <property type="match status" value="1"/>
</dbReference>
<keyword evidence="2" id="KW-1185">Reference proteome</keyword>
<dbReference type="PANTHER" id="PTHR44444">
    <property type="entry name" value="PROTEIN SEL-1 HOMOLOG 3"/>
    <property type="match status" value="1"/>
</dbReference>
<dbReference type="EMBL" id="CATNWA010020456">
    <property type="protein sequence ID" value="CAI9618439.1"/>
    <property type="molecule type" value="Genomic_DNA"/>
</dbReference>
<organism evidence="1 2">
    <name type="scientific">Staurois parvus</name>
    <dbReference type="NCBI Taxonomy" id="386267"/>
    <lineage>
        <taxon>Eukaryota</taxon>
        <taxon>Metazoa</taxon>
        <taxon>Chordata</taxon>
        <taxon>Craniata</taxon>
        <taxon>Vertebrata</taxon>
        <taxon>Euteleostomi</taxon>
        <taxon>Amphibia</taxon>
        <taxon>Batrachia</taxon>
        <taxon>Anura</taxon>
        <taxon>Neobatrachia</taxon>
        <taxon>Ranoidea</taxon>
        <taxon>Ranidae</taxon>
        <taxon>Staurois</taxon>
    </lineage>
</organism>
<proteinExistence type="predicted"/>
<reference evidence="1" key="1">
    <citation type="submission" date="2023-05" db="EMBL/GenBank/DDBJ databases">
        <authorList>
            <person name="Stuckert A."/>
        </authorList>
    </citation>
    <scope>NUCLEOTIDE SEQUENCE</scope>
</reference>
<evidence type="ECO:0000313" key="2">
    <source>
        <dbReference type="Proteomes" id="UP001162483"/>
    </source>
</evidence>
<accession>A0ABN9HBC5</accession>
<name>A0ABN9HBC5_9NEOB</name>
<comment type="caution">
    <text evidence="1">The sequence shown here is derived from an EMBL/GenBank/DDBJ whole genome shotgun (WGS) entry which is preliminary data.</text>
</comment>
<protein>
    <submittedName>
        <fullName evidence="1">Uncharacterized protein</fullName>
    </submittedName>
</protein>
<gene>
    <name evidence="1" type="ORF">SPARVUS_LOCUS15685285</name>
</gene>